<comment type="caution">
    <text evidence="4">The sequence shown here is derived from an EMBL/GenBank/DDBJ whole genome shotgun (WGS) entry which is preliminary data.</text>
</comment>
<gene>
    <name evidence="4" type="ORF">KLDO_g1968</name>
</gene>
<dbReference type="PANTHER" id="PTHR13056:SF0">
    <property type="entry name" value="VACUOLAR FUSION PROTEIN CCZ1 HOMOLOG-RELATED"/>
    <property type="match status" value="1"/>
</dbReference>
<protein>
    <submittedName>
        <fullName evidence="4">WGS project CCBQ000000000 data, contig 00102</fullName>
    </submittedName>
</protein>
<dbReference type="Proteomes" id="UP000031516">
    <property type="component" value="Unassembled WGS sequence"/>
</dbReference>
<name>A0A0A8L6C1_9SACH</name>
<evidence type="ECO:0000313" key="4">
    <source>
        <dbReference type="EMBL" id="CDO93676.1"/>
    </source>
</evidence>
<dbReference type="OrthoDB" id="240546at2759"/>
<dbReference type="InterPro" id="IPR043987">
    <property type="entry name" value="CCZ1/INTU/HSP4_longin_1"/>
</dbReference>
<dbReference type="AlphaFoldDB" id="A0A0A8L6C1"/>
<evidence type="ECO:0000313" key="5">
    <source>
        <dbReference type="Proteomes" id="UP000031516"/>
    </source>
</evidence>
<comment type="similarity">
    <text evidence="1">Belongs to the CCZ1 family.</text>
</comment>
<feature type="domain" description="CCZ1/INTU/HSP4 first Longin" evidence="3">
    <location>
        <begin position="26"/>
        <end position="136"/>
    </location>
</feature>
<reference evidence="4 5" key="1">
    <citation type="submission" date="2014-03" db="EMBL/GenBank/DDBJ databases">
        <title>The genome of Kluyveromyces dobzhanskii.</title>
        <authorList>
            <person name="Nystedt B."/>
            <person name="Astrom S."/>
        </authorList>
    </citation>
    <scope>NUCLEOTIDE SEQUENCE [LARGE SCALE GENOMIC DNA]</scope>
    <source>
        <strain evidence="4 5">CBS 2104</strain>
    </source>
</reference>
<evidence type="ECO:0000259" key="3">
    <source>
        <dbReference type="Pfam" id="PF19031"/>
    </source>
</evidence>
<dbReference type="PANTHER" id="PTHR13056">
    <property type="entry name" value="VACUOLAR FUSION PROTEIN CCZ1 HOMOLOG-RELATED"/>
    <property type="match status" value="1"/>
</dbReference>
<dbReference type="GO" id="GO:0035658">
    <property type="term" value="C:Mon1-Ccz1 complex"/>
    <property type="evidence" value="ECO:0007669"/>
    <property type="project" value="InterPro"/>
</dbReference>
<dbReference type="GO" id="GO:0016192">
    <property type="term" value="P:vesicle-mediated transport"/>
    <property type="evidence" value="ECO:0007669"/>
    <property type="project" value="InterPro"/>
</dbReference>
<evidence type="ECO:0000256" key="1">
    <source>
        <dbReference type="ARBA" id="ARBA00005352"/>
    </source>
</evidence>
<dbReference type="EMBL" id="CCBQ010000027">
    <property type="protein sequence ID" value="CDO93676.1"/>
    <property type="molecule type" value="Genomic_DNA"/>
</dbReference>
<keyword evidence="5" id="KW-1185">Reference proteome</keyword>
<feature type="region of interest" description="Disordered" evidence="2">
    <location>
        <begin position="514"/>
        <end position="534"/>
    </location>
</feature>
<dbReference type="Pfam" id="PF19031">
    <property type="entry name" value="Intu_longin_1"/>
    <property type="match status" value="1"/>
</dbReference>
<accession>A0A0A8L6C1</accession>
<sequence>MIPVRALGFGVSDLEERRFADASMSVQFIVLFRDDDDNKDDSCKSLLYHDLTQHVLSTNDKEQKIGIIKGMWRFSNEFSRNGKYCHFELESYSMIVLEVEPSYYCAIGFDSAYSSQWPKYLVQLSHCYQYFVMQQGKMRHIKDKTLSGLLNEHFIPYWDEVNLIPDYFLMQDINTAIDDRMFPCCQFSDALDGVSEVKEWQNYLKNNIILSQENYSNVKDVCIYHLPKNNNNTKEYGFVTNFDPQFRSLPVLSNWLVGIDSMYGTVSSHGLAGTMSLAETERQIELEAEEAQHAQPTNMKTVWDNVTLPISFTMDALKDIGQLTGVSNSLSLFTNMKPTWNPWSSSTENSANSTKNDEKDEYSWLISPLNPSFLPKVYQMRNFYLQFDTWSQYNVLFWKFKEVIAAVIIEPEFKRISEESFLMKLQEDLWNGISLFYENPGFEKRHCSFDYTILYKEESKYYSSIPFWKNGLDESDNALKLVIKGLDETLHFLTNNANRKSSIATVTEVGHDMSLTDHTVPTGPSGKEGDADQSTKNGTSIFGKLSESQLLELNKKLLIILGNRTLTTSYKDANSKERMIKLNNGLMVYLFENNTKLVLIVKNWFIDSQPKIRSKRSINMIESLGKDVTSWWNRIKDHEPM</sequence>
<organism evidence="4 5">
    <name type="scientific">Kluyveromyces dobzhanskii CBS 2104</name>
    <dbReference type="NCBI Taxonomy" id="1427455"/>
    <lineage>
        <taxon>Eukaryota</taxon>
        <taxon>Fungi</taxon>
        <taxon>Dikarya</taxon>
        <taxon>Ascomycota</taxon>
        <taxon>Saccharomycotina</taxon>
        <taxon>Saccharomycetes</taxon>
        <taxon>Saccharomycetales</taxon>
        <taxon>Saccharomycetaceae</taxon>
        <taxon>Kluyveromyces</taxon>
    </lineage>
</organism>
<proteinExistence type="inferred from homology"/>
<evidence type="ECO:0000256" key="2">
    <source>
        <dbReference type="SAM" id="MobiDB-lite"/>
    </source>
</evidence>
<dbReference type="InterPro" id="IPR013176">
    <property type="entry name" value="Ccz1"/>
</dbReference>